<feature type="compositionally biased region" description="Polar residues" evidence="1">
    <location>
        <begin position="496"/>
        <end position="533"/>
    </location>
</feature>
<proteinExistence type="predicted"/>
<reference evidence="3 4" key="1">
    <citation type="submission" date="2020-06" db="EMBL/GenBank/DDBJ databases">
        <authorList>
            <person name="Li R."/>
            <person name="Bekaert M."/>
        </authorList>
    </citation>
    <scope>NUCLEOTIDE SEQUENCE [LARGE SCALE GENOMIC DNA]</scope>
    <source>
        <strain evidence="4">wild</strain>
    </source>
</reference>
<evidence type="ECO:0000259" key="2">
    <source>
        <dbReference type="PROSITE" id="PS50802"/>
    </source>
</evidence>
<evidence type="ECO:0000313" key="3">
    <source>
        <dbReference type="EMBL" id="CAC5416611.1"/>
    </source>
</evidence>
<dbReference type="OrthoDB" id="6161632at2759"/>
<feature type="compositionally biased region" description="Basic and acidic residues" evidence="1">
    <location>
        <begin position="458"/>
        <end position="488"/>
    </location>
</feature>
<organism evidence="3 4">
    <name type="scientific">Mytilus coruscus</name>
    <name type="common">Sea mussel</name>
    <dbReference type="NCBI Taxonomy" id="42192"/>
    <lineage>
        <taxon>Eukaryota</taxon>
        <taxon>Metazoa</taxon>
        <taxon>Spiralia</taxon>
        <taxon>Lophotrochozoa</taxon>
        <taxon>Mollusca</taxon>
        <taxon>Bivalvia</taxon>
        <taxon>Autobranchia</taxon>
        <taxon>Pteriomorphia</taxon>
        <taxon>Mytilida</taxon>
        <taxon>Mytiloidea</taxon>
        <taxon>Mytilidae</taxon>
        <taxon>Mytilinae</taxon>
        <taxon>Mytilus</taxon>
    </lineage>
</organism>
<dbReference type="PANTHER" id="PTHR10773">
    <property type="entry name" value="DNA-DIRECTED RNA POLYMERASES I, II, AND III SUBUNIT RPABC2"/>
    <property type="match status" value="1"/>
</dbReference>
<dbReference type="Proteomes" id="UP000507470">
    <property type="component" value="Unassembled WGS sequence"/>
</dbReference>
<dbReference type="SUPFAM" id="SSF54001">
    <property type="entry name" value="Cysteine proteinases"/>
    <property type="match status" value="1"/>
</dbReference>
<dbReference type="PANTHER" id="PTHR10773:SF19">
    <property type="match status" value="1"/>
</dbReference>
<feature type="region of interest" description="Disordered" evidence="1">
    <location>
        <begin position="26"/>
        <end position="45"/>
    </location>
</feature>
<dbReference type="EMBL" id="CACVKT020008664">
    <property type="protein sequence ID" value="CAC5416611.1"/>
    <property type="molecule type" value="Genomic_DNA"/>
</dbReference>
<name>A0A6J8EBZ9_MYTCO</name>
<dbReference type="InterPro" id="IPR038765">
    <property type="entry name" value="Papain-like_cys_pep_sf"/>
</dbReference>
<dbReference type="InterPro" id="IPR003323">
    <property type="entry name" value="OTU_dom"/>
</dbReference>
<evidence type="ECO:0000256" key="1">
    <source>
        <dbReference type="SAM" id="MobiDB-lite"/>
    </source>
</evidence>
<feature type="region of interest" description="Disordered" evidence="1">
    <location>
        <begin position="450"/>
        <end position="533"/>
    </location>
</feature>
<feature type="domain" description="OTU" evidence="2">
    <location>
        <begin position="574"/>
        <end position="694"/>
    </location>
</feature>
<evidence type="ECO:0000313" key="4">
    <source>
        <dbReference type="Proteomes" id="UP000507470"/>
    </source>
</evidence>
<dbReference type="AlphaFoldDB" id="A0A6J8EBZ9"/>
<dbReference type="Gene3D" id="3.90.70.80">
    <property type="match status" value="1"/>
</dbReference>
<feature type="region of interest" description="Disordered" evidence="1">
    <location>
        <begin position="953"/>
        <end position="972"/>
    </location>
</feature>
<accession>A0A6J8EBZ9</accession>
<protein>
    <recommendedName>
        <fullName evidence="2">OTU domain-containing protein</fullName>
    </recommendedName>
</protein>
<sequence>MSELNCSSDDEWTTTSLVLLATANTENNTGSSVEETRAVSRTSETTDTHLATTTIVLTPSTEDETTTRELNTNMIPGEATITAITETTTVDTTTTISTTNSADTIILLAAITTEGATNTNETATTNAENTTTDFVTTDVPVTLMTDSTTTTTEATESASAMISAEAARIQNSTISKEAIDNKKTANTTAQNKTNKAVIAMTTAETISQDDIDTTQDISTKVVEMDTVSVITITDSANTITDTTSTACTMITTEATTTQSSTVTAETRTYTKAEYCTIKATITTDEEISSAAAFMTEEAITMVEAPSMVNAIKTAGTTTPAAPTNEELTANTEVAITTTLDTTTETAIANSAVNTTGESTVTEEASSMEITMTSQEATTTQSGTFALGLHYQRKTKRRRKKVKKLKQCVPHSMDWHIDSKSSDDNIPLKQFQRKHDQKRATEEIGSELESIYESGDSFKPSKHDYNSNDSAKRMDRLLSEKTEINSKSDKNKRKPTLTPNENQLTGKGNSLNEKSNSNANNQEKVGTTKDNTTVSSEDIDLHRVMEISEQVATFNELATVHHEQRLDDLLFENGLQRKPVSADGNCFFQSALPLIPNTYSVQSLRKTLCDHIIDNAKEYVGFFAVSDLSESFDEDISWIDFRTEIDEFSVNGSWTNRAADLLPLALANWSGQTVKIFSTSTNNTIPEHYDACVKLGTAHKPSNANQLNQSDSCHEESEITENINKEISNEEGPTIDNNHQSENSDVLYTCVQIGTPEKPKRKRGRPKGTPPRKAPNFITPPKKKLFRKRKAMPETWKKNIRKQLRLSGKEYISVKGNTIKEKTLKLKDCSNCRFKCSLNVKDEQRLQIFQAFWSLENNERKKDFIVTNTNQKKTRTYIDEGNELVKKKRNVHRSYSFKLDGEQITVCKHFFLTTLGISESFAEHALQNQLGGVFVGKYFDKDFRILKVSATSKKGRQTGDNVHPQKYTSRQQI</sequence>
<dbReference type="PROSITE" id="PS50802">
    <property type="entry name" value="OTU"/>
    <property type="match status" value="1"/>
</dbReference>
<keyword evidence="4" id="KW-1185">Reference proteome</keyword>
<feature type="region of interest" description="Disordered" evidence="1">
    <location>
        <begin position="753"/>
        <end position="778"/>
    </location>
</feature>
<gene>
    <name evidence="3" type="ORF">MCOR_49211</name>
</gene>